<name>A0A0C1D8B6_9SPHI</name>
<evidence type="ECO:0000313" key="2">
    <source>
        <dbReference type="Proteomes" id="UP000031246"/>
    </source>
</evidence>
<organism evidence="1 2">
    <name type="scientific">Pedobacter kyungheensis</name>
    <dbReference type="NCBI Taxonomy" id="1069985"/>
    <lineage>
        <taxon>Bacteria</taxon>
        <taxon>Pseudomonadati</taxon>
        <taxon>Bacteroidota</taxon>
        <taxon>Sphingobacteriia</taxon>
        <taxon>Sphingobacteriales</taxon>
        <taxon>Sphingobacteriaceae</taxon>
        <taxon>Pedobacter</taxon>
    </lineage>
</organism>
<comment type="caution">
    <text evidence="1">The sequence shown here is derived from an EMBL/GenBank/DDBJ whole genome shotgun (WGS) entry which is preliminary data.</text>
</comment>
<dbReference type="PROSITE" id="PS51257">
    <property type="entry name" value="PROKAR_LIPOPROTEIN"/>
    <property type="match status" value="1"/>
</dbReference>
<accession>A0A0C1D8B6</accession>
<dbReference type="Proteomes" id="UP000031246">
    <property type="component" value="Unassembled WGS sequence"/>
</dbReference>
<protein>
    <submittedName>
        <fullName evidence="1">Uncharacterized protein</fullName>
    </submittedName>
</protein>
<dbReference type="OrthoDB" id="672807at2"/>
<dbReference type="RefSeq" id="WP_039476510.1">
    <property type="nucleotide sequence ID" value="NZ_JSYN01000014.1"/>
</dbReference>
<gene>
    <name evidence="1" type="ORF">OC25_12455</name>
</gene>
<dbReference type="EMBL" id="JSYN01000014">
    <property type="protein sequence ID" value="KIA93576.1"/>
    <property type="molecule type" value="Genomic_DNA"/>
</dbReference>
<sequence>MKIQRKITQFALAMIAVTVLFSCKKKSDDPAANGGKKAKITITLSSDFKKAEGDYFDVDVAAGRSDGSSIDWLVNGVTKKGTVITVGTDDFNGGKTIVLESASNLFAGSVQFGGFEFGATPFTVDYKIEVDGKVIDQGTEKIVKDRSPVYTKSYQL</sequence>
<reference evidence="1 2" key="1">
    <citation type="submission" date="2014-10" db="EMBL/GenBank/DDBJ databases">
        <title>Pedobacter Kyungheensis.</title>
        <authorList>
            <person name="Anderson B.M."/>
            <person name="Newman J.D."/>
        </authorList>
    </citation>
    <scope>NUCLEOTIDE SEQUENCE [LARGE SCALE GENOMIC DNA]</scope>
    <source>
        <strain evidence="1 2">KACC 16221</strain>
    </source>
</reference>
<keyword evidence="2" id="KW-1185">Reference proteome</keyword>
<proteinExistence type="predicted"/>
<dbReference type="AlphaFoldDB" id="A0A0C1D8B6"/>
<evidence type="ECO:0000313" key="1">
    <source>
        <dbReference type="EMBL" id="KIA93576.1"/>
    </source>
</evidence>